<organism evidence="4 5">
    <name type="scientific">Candidatus Acidianus copahuensis</name>
    <dbReference type="NCBI Taxonomy" id="1160895"/>
    <lineage>
        <taxon>Archaea</taxon>
        <taxon>Thermoproteota</taxon>
        <taxon>Thermoprotei</taxon>
        <taxon>Sulfolobales</taxon>
        <taxon>Sulfolobaceae</taxon>
        <taxon>Acidianus</taxon>
    </lineage>
</organism>
<dbReference type="PANTHER" id="PTHR11908">
    <property type="entry name" value="XANTHINE DEHYDROGENASE"/>
    <property type="match status" value="1"/>
</dbReference>
<keyword evidence="2" id="KW-0560">Oxidoreductase</keyword>
<dbReference type="STRING" id="1160895.CM19_04185"/>
<accession>A0A031LT70</accession>
<gene>
    <name evidence="4" type="ORF">CM19_04185</name>
</gene>
<evidence type="ECO:0000256" key="2">
    <source>
        <dbReference type="ARBA" id="ARBA00023002"/>
    </source>
</evidence>
<feature type="domain" description="Aldehyde oxidase/xanthine dehydrogenase a/b hammerhead" evidence="3">
    <location>
        <begin position="7"/>
        <end position="102"/>
    </location>
</feature>
<dbReference type="Pfam" id="PF02738">
    <property type="entry name" value="MoCoBD_1"/>
    <property type="match status" value="1"/>
</dbReference>
<dbReference type="Pfam" id="PF20256">
    <property type="entry name" value="MoCoBD_2"/>
    <property type="match status" value="1"/>
</dbReference>
<evidence type="ECO:0000259" key="3">
    <source>
        <dbReference type="SMART" id="SM01008"/>
    </source>
</evidence>
<evidence type="ECO:0000313" key="5">
    <source>
        <dbReference type="Proteomes" id="UP000024332"/>
    </source>
</evidence>
<dbReference type="Gene3D" id="3.90.1170.50">
    <property type="entry name" value="Aldehyde oxidase/xanthine dehydrogenase, a/b hammerhead"/>
    <property type="match status" value="1"/>
</dbReference>
<dbReference type="InterPro" id="IPR008274">
    <property type="entry name" value="AldOxase/xan_DH_MoCoBD1"/>
</dbReference>
<dbReference type="Proteomes" id="UP000024332">
    <property type="component" value="Unassembled WGS sequence"/>
</dbReference>
<keyword evidence="5" id="KW-1185">Reference proteome</keyword>
<dbReference type="InterPro" id="IPR046867">
    <property type="entry name" value="AldOxase/xan_DH_MoCoBD2"/>
</dbReference>
<evidence type="ECO:0000313" key="4">
    <source>
        <dbReference type="EMBL" id="EZQ10353.1"/>
    </source>
</evidence>
<proteinExistence type="predicted"/>
<comment type="caution">
    <text evidence="4">The sequence shown here is derived from an EMBL/GenBank/DDBJ whole genome shotgun (WGS) entry which is preliminary data.</text>
</comment>
<reference evidence="4 5" key="1">
    <citation type="submission" date="2014-03" db="EMBL/GenBank/DDBJ databases">
        <title>Draft genome sequence of the novel thermoacidophilic archaea Acidianus copahuensis ALE1 strain, isolated from Copahue volcanic area in Neuquen Argentina.</title>
        <authorList>
            <person name="Urbieta M.S."/>
            <person name="Rascovan N."/>
            <person name="Castro C."/>
            <person name="Revale S."/>
            <person name="Giaveno M.A."/>
            <person name="Vazquez M.P."/>
            <person name="Donati E.R."/>
        </authorList>
    </citation>
    <scope>NUCLEOTIDE SEQUENCE [LARGE SCALE GENOMIC DNA]</scope>
    <source>
        <strain evidence="4 5">ALE1</strain>
    </source>
</reference>
<dbReference type="SUPFAM" id="SSF56003">
    <property type="entry name" value="Molybdenum cofactor-binding domain"/>
    <property type="match status" value="1"/>
</dbReference>
<dbReference type="InterPro" id="IPR000674">
    <property type="entry name" value="Ald_Oxase/Xan_DH_a/b"/>
</dbReference>
<dbReference type="AlphaFoldDB" id="A0A031LT70"/>
<protein>
    <recommendedName>
        <fullName evidence="3">Aldehyde oxidase/xanthine dehydrogenase a/b hammerhead domain-containing protein</fullName>
    </recommendedName>
</protein>
<dbReference type="GO" id="GO:0005506">
    <property type="term" value="F:iron ion binding"/>
    <property type="evidence" value="ECO:0007669"/>
    <property type="project" value="InterPro"/>
</dbReference>
<dbReference type="PANTHER" id="PTHR11908:SF132">
    <property type="entry name" value="ALDEHYDE OXIDASE 1-RELATED"/>
    <property type="match status" value="1"/>
</dbReference>
<dbReference type="Gene3D" id="3.30.365.10">
    <property type="entry name" value="Aldehyde oxidase/xanthine dehydrogenase, molybdopterin binding domain"/>
    <property type="match status" value="5"/>
</dbReference>
<dbReference type="InterPro" id="IPR036856">
    <property type="entry name" value="Ald_Oxase/Xan_DH_a/b_sf"/>
</dbReference>
<dbReference type="SMART" id="SM01008">
    <property type="entry name" value="Ald_Xan_dh_C"/>
    <property type="match status" value="1"/>
</dbReference>
<name>A0A031LT70_9CREN</name>
<evidence type="ECO:0000256" key="1">
    <source>
        <dbReference type="ARBA" id="ARBA00022505"/>
    </source>
</evidence>
<sequence>MDMERYYVGDSTGNYKSVKFIRSTVPFAKFKVSGRSYTWEDLKFNIPRIFGLEGKLKDIEIPLLAKDRSLYVGQPIAIVLGNDPYDAEDKAENVEVEYEELNGDIYDFVPNNIALEGQGGEDFAEKDRRINLDLTFSRSSPFPMEGRAVAVRHEGDKMVIYISNQAPTVAKKIIEEMLNFQKVEIKVPWVGGGFGSKQDIVPEELAVIALSYATGLDLKWIESKTEHALTSQGRGQRHFVEVFFESNGKIRGYKDSIVYDLGAFPLPWSGISPLYVTLMNLKGIYDIKVKYEFKVVVSNKPPQGAFRGFGRPEAFFVVERVIDAVSRILGIDPIEIRRKNLGKLNAVGNVDEIFRRIEKKYREVREKYGKGVGVSMYVHYGSPSSKVLINEEKSNVGGYECVSLRLDDRGIVKVKTTVVDMGQGIASVIRRIVEKELGTKAEVEVGSDDVRGFGSWASRSVVTAANATLLAAKELKEKIDKEGGLSRLKEKISNSPWEIEDKEIYSVKCYEPEEMVGSISGQISAVKVDWPNIKVLYHYAIVDVGVAGNEDNIKGQIMGGIVQAIGGSLLESVEDPLSYAIPTALEAPLMEVELLHTPSNTPGGFRPVGENSISGAYVAIINALSDYGEVKRIPVSPNDIKREE</sequence>
<dbReference type="GO" id="GO:0016491">
    <property type="term" value="F:oxidoreductase activity"/>
    <property type="evidence" value="ECO:0007669"/>
    <property type="project" value="UniProtKB-KW"/>
</dbReference>
<dbReference type="EMBL" id="JFZT01000027">
    <property type="protein sequence ID" value="EZQ10353.1"/>
    <property type="molecule type" value="Genomic_DNA"/>
</dbReference>
<dbReference type="InterPro" id="IPR016208">
    <property type="entry name" value="Ald_Oxase/xanthine_DH-like"/>
</dbReference>
<dbReference type="InterPro" id="IPR037165">
    <property type="entry name" value="AldOxase/xan_DH_Mopterin-bd_sf"/>
</dbReference>
<keyword evidence="1" id="KW-0500">Molybdenum</keyword>
<dbReference type="SUPFAM" id="SSF54665">
    <property type="entry name" value="CO dehydrogenase molybdoprotein N-domain-like"/>
    <property type="match status" value="1"/>
</dbReference>